<dbReference type="AlphaFoldDB" id="A0A1S0U8W4"/>
<dbReference type="RefSeq" id="XP_003137913.1">
    <property type="nucleotide sequence ID" value="XM_003137865.1"/>
</dbReference>
<dbReference type="CTD" id="9939717"/>
<accession>A0A1S0U8W4</accession>
<evidence type="ECO:0000313" key="2">
    <source>
        <dbReference type="EMBL" id="EFO26154.1"/>
    </source>
</evidence>
<sequence length="102" mass="11768">MFHIKKRTSQGRGINMIFLPKVNTLSKDQGPKIDNKRVRGRSGETKDTYKQLNQQTDNVKMTKTVSKCHRHDRCHFRIQSDPVGLCSVRDKQSRVVDIVGMI</sequence>
<reference evidence="2" key="1">
    <citation type="submission" date="2012-04" db="EMBL/GenBank/DDBJ databases">
        <title>The Genome Sequence of Loa loa.</title>
        <authorList>
            <consortium name="The Broad Institute Genome Sequencing Platform"/>
            <consortium name="Broad Institute Genome Sequencing Center for Infectious Disease"/>
            <person name="Nutman T.B."/>
            <person name="Fink D.L."/>
            <person name="Russ C."/>
            <person name="Young S."/>
            <person name="Zeng Q."/>
            <person name="Gargeya S."/>
            <person name="Alvarado L."/>
            <person name="Berlin A."/>
            <person name="Chapman S.B."/>
            <person name="Chen Z."/>
            <person name="Freedman E."/>
            <person name="Gellesch M."/>
            <person name="Goldberg J."/>
            <person name="Griggs A."/>
            <person name="Gujja S."/>
            <person name="Heilman E.R."/>
            <person name="Heiman D."/>
            <person name="Howarth C."/>
            <person name="Mehta T."/>
            <person name="Neiman D."/>
            <person name="Pearson M."/>
            <person name="Roberts A."/>
            <person name="Saif S."/>
            <person name="Shea T."/>
            <person name="Shenoy N."/>
            <person name="Sisk P."/>
            <person name="Stolte C."/>
            <person name="Sykes S."/>
            <person name="White J."/>
            <person name="Yandava C."/>
            <person name="Haas B."/>
            <person name="Henn M.R."/>
            <person name="Nusbaum C."/>
            <person name="Birren B."/>
        </authorList>
    </citation>
    <scope>NUCLEOTIDE SEQUENCE [LARGE SCALE GENOMIC DNA]</scope>
</reference>
<dbReference type="EMBL" id="JH712070">
    <property type="protein sequence ID" value="EFO26154.1"/>
    <property type="molecule type" value="Genomic_DNA"/>
</dbReference>
<dbReference type="InParanoid" id="A0A1S0U8W4"/>
<protein>
    <submittedName>
        <fullName evidence="2">Uncharacterized protein</fullName>
    </submittedName>
</protein>
<dbReference type="KEGG" id="loa:LOAG_02327"/>
<gene>
    <name evidence="2" type="ORF">LOAG_02327</name>
</gene>
<feature type="compositionally biased region" description="Basic and acidic residues" evidence="1">
    <location>
        <begin position="29"/>
        <end position="48"/>
    </location>
</feature>
<proteinExistence type="predicted"/>
<organism evidence="2">
    <name type="scientific">Loa loa</name>
    <name type="common">Eye worm</name>
    <name type="synonym">Filaria loa</name>
    <dbReference type="NCBI Taxonomy" id="7209"/>
    <lineage>
        <taxon>Eukaryota</taxon>
        <taxon>Metazoa</taxon>
        <taxon>Ecdysozoa</taxon>
        <taxon>Nematoda</taxon>
        <taxon>Chromadorea</taxon>
        <taxon>Rhabditida</taxon>
        <taxon>Spirurina</taxon>
        <taxon>Spiruromorpha</taxon>
        <taxon>Filarioidea</taxon>
        <taxon>Onchocercidae</taxon>
        <taxon>Loa</taxon>
    </lineage>
</organism>
<name>A0A1S0U8W4_LOALO</name>
<evidence type="ECO:0000256" key="1">
    <source>
        <dbReference type="SAM" id="MobiDB-lite"/>
    </source>
</evidence>
<feature type="region of interest" description="Disordered" evidence="1">
    <location>
        <begin position="25"/>
        <end position="48"/>
    </location>
</feature>
<dbReference type="GeneID" id="9939717"/>